<evidence type="ECO:0000313" key="2">
    <source>
        <dbReference type="EMBL" id="AHZ10154.1"/>
    </source>
</evidence>
<reference evidence="3" key="1">
    <citation type="submission" date="2014-09" db="EMBL/GenBank/DDBJ databases">
        <authorList>
            <person name="Sauder A.B."/>
            <person name="McKenzie Q.R."/>
            <person name="Temple L.M."/>
            <person name="Alexis B.K."/>
            <person name="Al-Atrache Z."/>
            <person name="Lewis L.O."/>
            <person name="Loesser-Casey K.E."/>
            <person name="Mitchell K.J."/>
        </authorList>
    </citation>
    <scope>NUCLEOTIDE SEQUENCE [LARGE SCALE GENOMIC DNA]</scope>
</reference>
<sequence>MKSTLFYYSLKGNTVGILSELREEEFTHIIDLGYDGITKSLVRDLIKESTIIVLAVPTYYPSYQEKPDFPKFLRKYEKELLQIRDKHVIVVGSGRSEYKHFCGSVDFFRQHYVKANYVKTFKFEGYPRAKEISQFTRLYREEVKEVTNGKGTQSLNVRD</sequence>
<accession>A0A024B0K1</accession>
<dbReference type="InterPro" id="IPR029039">
    <property type="entry name" value="Flavoprotein-like_sf"/>
</dbReference>
<dbReference type="SUPFAM" id="SSF52218">
    <property type="entry name" value="Flavoproteins"/>
    <property type="match status" value="1"/>
</dbReference>
<evidence type="ECO:0000259" key="1">
    <source>
        <dbReference type="PROSITE" id="PS50902"/>
    </source>
</evidence>
<dbReference type="Gene3D" id="3.40.50.360">
    <property type="match status" value="1"/>
</dbReference>
<dbReference type="InterPro" id="IPR008254">
    <property type="entry name" value="Flavodoxin/NO_synth"/>
</dbReference>
<organism evidence="2 3">
    <name type="scientific">Bacillus phage Hakuna</name>
    <dbReference type="NCBI Taxonomy" id="1486659"/>
    <lineage>
        <taxon>Viruses</taxon>
        <taxon>Duplodnaviria</taxon>
        <taxon>Heunggongvirae</taxon>
        <taxon>Uroviricota</taxon>
        <taxon>Caudoviricetes</taxon>
        <taxon>Herelleviridae</taxon>
        <taxon>Bastillevirinae</taxon>
        <taxon>Wphvirus</taxon>
        <taxon>Wphvirus hakuna</taxon>
    </lineage>
</organism>
<dbReference type="KEGG" id="vg:19526136"/>
<dbReference type="RefSeq" id="YP_009036585.1">
    <property type="nucleotide sequence ID" value="NC_024213.1"/>
</dbReference>
<dbReference type="GO" id="GO:0010181">
    <property type="term" value="F:FMN binding"/>
    <property type="evidence" value="ECO:0007669"/>
    <property type="project" value="InterPro"/>
</dbReference>
<name>A0A024B0K1_9CAUD</name>
<keyword evidence="3" id="KW-1185">Reference proteome</keyword>
<protein>
    <submittedName>
        <fullName evidence="2">Flavodoxin</fullName>
    </submittedName>
</protein>
<proteinExistence type="predicted"/>
<dbReference type="EMBL" id="KJ489399">
    <property type="protein sequence ID" value="AHZ10154.1"/>
    <property type="molecule type" value="Genomic_DNA"/>
</dbReference>
<dbReference type="GeneID" id="19526136"/>
<dbReference type="Proteomes" id="UP000026900">
    <property type="component" value="Segment"/>
</dbReference>
<dbReference type="PROSITE" id="PS50902">
    <property type="entry name" value="FLAVODOXIN_LIKE"/>
    <property type="match status" value="1"/>
</dbReference>
<evidence type="ECO:0000313" key="3">
    <source>
        <dbReference type="Proteomes" id="UP000026900"/>
    </source>
</evidence>
<feature type="domain" description="Flavodoxin-like" evidence="1">
    <location>
        <begin position="3"/>
        <end position="159"/>
    </location>
</feature>